<gene>
    <name evidence="3" type="ORF">GCM10023168_19510</name>
</gene>
<dbReference type="PANTHER" id="PTHR34383">
    <property type="entry name" value="POLYPHOSPHATE:AMP PHOSPHOTRANSFERASE-RELATED"/>
    <property type="match status" value="1"/>
</dbReference>
<evidence type="ECO:0000256" key="1">
    <source>
        <dbReference type="SAM" id="MobiDB-lite"/>
    </source>
</evidence>
<evidence type="ECO:0000259" key="2">
    <source>
        <dbReference type="Pfam" id="PF03976"/>
    </source>
</evidence>
<evidence type="ECO:0000313" key="3">
    <source>
        <dbReference type="EMBL" id="GAA4405649.1"/>
    </source>
</evidence>
<feature type="region of interest" description="Disordered" evidence="1">
    <location>
        <begin position="1"/>
        <end position="98"/>
    </location>
</feature>
<dbReference type="RefSeq" id="WP_345205164.1">
    <property type="nucleotide sequence ID" value="NZ_BAABGM010000013.1"/>
</dbReference>
<dbReference type="Proteomes" id="UP001500945">
    <property type="component" value="Unassembled WGS sequence"/>
</dbReference>
<feature type="domain" description="Polyphosphate kinase-2-related" evidence="2">
    <location>
        <begin position="131"/>
        <end position="359"/>
    </location>
</feature>
<feature type="compositionally biased region" description="Low complexity" evidence="1">
    <location>
        <begin position="53"/>
        <end position="69"/>
    </location>
</feature>
<name>A0ABP8KF96_9MICO</name>
<dbReference type="InterPro" id="IPR022300">
    <property type="entry name" value="PPK2-rel_1"/>
</dbReference>
<dbReference type="PANTHER" id="PTHR34383:SF3">
    <property type="entry name" value="POLYPHOSPHATE:AMP PHOSPHOTRANSFERASE"/>
    <property type="match status" value="1"/>
</dbReference>
<evidence type="ECO:0000313" key="4">
    <source>
        <dbReference type="Proteomes" id="UP001500945"/>
    </source>
</evidence>
<dbReference type="EMBL" id="BAABGM010000013">
    <property type="protein sequence ID" value="GAA4405649.1"/>
    <property type="molecule type" value="Genomic_DNA"/>
</dbReference>
<comment type="caution">
    <text evidence="3">The sequence shown here is derived from an EMBL/GenBank/DDBJ whole genome shotgun (WGS) entry which is preliminary data.</text>
</comment>
<dbReference type="Gene3D" id="3.40.50.300">
    <property type="entry name" value="P-loop containing nucleotide triphosphate hydrolases"/>
    <property type="match status" value="1"/>
</dbReference>
<dbReference type="SUPFAM" id="SSF52540">
    <property type="entry name" value="P-loop containing nucleoside triphosphate hydrolases"/>
    <property type="match status" value="1"/>
</dbReference>
<feature type="compositionally biased region" description="Basic residues" evidence="1">
    <location>
        <begin position="39"/>
        <end position="48"/>
    </location>
</feature>
<dbReference type="Pfam" id="PF03976">
    <property type="entry name" value="PPK2"/>
    <property type="match status" value="1"/>
</dbReference>
<sequence length="379" mass="41107">MGKGAKKDKDTKAAKSAKGKAAKGAQGKGAKGKAAQGKGKGKGAKAAKGHGTGIPAAEVAVAGAPAPDEVTPDPQLSGKAARKAEKKRRKAEQARADEAVDPVVWSQLLRVGPGFSLADVDPAGTPGFSGDKDEAEVVMAELHDRLGDLQERLYAESRGGGARSVLLVIQGMDTSGKGGIMRHVVGAVDPQGVEITSFKAPTAEERRHPFLWRIRRALPVPGDLGVFDRSHYEDVLIVRVHDLVPRPTWSRRYAQINAFERRVVAGGTTMVKVMLHISSAEQKARLAERLEREDKHWKFNPGDVDERAHWADYMQAYQAALEKCSTDAAPWFVVPADNKWYARLAVTNLLLEHLEAMDPRWPAADFDVEAEKERLALSP</sequence>
<keyword evidence="4" id="KW-1185">Reference proteome</keyword>
<dbReference type="NCBIfam" id="TIGR03709">
    <property type="entry name" value="PPK2_rel_1"/>
    <property type="match status" value="1"/>
</dbReference>
<accession>A0ABP8KF96</accession>
<feature type="compositionally biased region" description="Basic and acidic residues" evidence="1">
    <location>
        <begin position="1"/>
        <end position="13"/>
    </location>
</feature>
<reference evidence="4" key="1">
    <citation type="journal article" date="2019" name="Int. J. Syst. Evol. Microbiol.">
        <title>The Global Catalogue of Microorganisms (GCM) 10K type strain sequencing project: providing services to taxonomists for standard genome sequencing and annotation.</title>
        <authorList>
            <consortium name="The Broad Institute Genomics Platform"/>
            <consortium name="The Broad Institute Genome Sequencing Center for Infectious Disease"/>
            <person name="Wu L."/>
            <person name="Ma J."/>
        </authorList>
    </citation>
    <scope>NUCLEOTIDE SEQUENCE [LARGE SCALE GENOMIC DNA]</scope>
    <source>
        <strain evidence="4">JCM 17809</strain>
    </source>
</reference>
<dbReference type="InterPro" id="IPR022488">
    <property type="entry name" value="PPK2-related"/>
</dbReference>
<organism evidence="3 4">
    <name type="scientific">Fodinibacter luteus</name>
    <dbReference type="NCBI Taxonomy" id="552064"/>
    <lineage>
        <taxon>Bacteria</taxon>
        <taxon>Bacillati</taxon>
        <taxon>Actinomycetota</taxon>
        <taxon>Actinomycetes</taxon>
        <taxon>Micrococcales</taxon>
        <taxon>Intrasporangiaceae</taxon>
        <taxon>Fodinibacter (ex Wang et al. 2009)</taxon>
    </lineage>
</organism>
<feature type="compositionally biased region" description="Basic residues" evidence="1">
    <location>
        <begin position="80"/>
        <end position="90"/>
    </location>
</feature>
<protein>
    <recommendedName>
        <fullName evidence="2">Polyphosphate kinase-2-related domain-containing protein</fullName>
    </recommendedName>
</protein>
<dbReference type="InterPro" id="IPR027417">
    <property type="entry name" value="P-loop_NTPase"/>
</dbReference>
<proteinExistence type="predicted"/>